<name>A0A7R9GYM1_TIMCR</name>
<sequence>MAVESVDEAGEGRLRECRLGEDVGRLYTPAPLGSFSSVTSGTSYNYKHTLDMGIEPRSFGLARTNTLPLNYLGFVPGSITALRSPRKCSGRVTHICLLYVAHVSRKWGCGRQVQWANSHLVTLEVRSSIQLTPIGLHGASVGLPIKRKNLGSSDLSSSSLFPAVTSPTLGASVEDKIPLLAGSLDAHSLFLSRTPSLIPDKNVK</sequence>
<protein>
    <submittedName>
        <fullName evidence="1">Uncharacterized protein</fullName>
    </submittedName>
</protein>
<gene>
    <name evidence="1" type="ORF">TCEB3V08_LOCUS5902</name>
</gene>
<evidence type="ECO:0000313" key="1">
    <source>
        <dbReference type="EMBL" id="CAD7401219.1"/>
    </source>
</evidence>
<reference evidence="1" key="1">
    <citation type="submission" date="2020-11" db="EMBL/GenBank/DDBJ databases">
        <authorList>
            <person name="Tran Van P."/>
        </authorList>
    </citation>
    <scope>NUCLEOTIDE SEQUENCE</scope>
</reference>
<organism evidence="1">
    <name type="scientific">Timema cristinae</name>
    <name type="common">Walking stick</name>
    <dbReference type="NCBI Taxonomy" id="61476"/>
    <lineage>
        <taxon>Eukaryota</taxon>
        <taxon>Metazoa</taxon>
        <taxon>Ecdysozoa</taxon>
        <taxon>Arthropoda</taxon>
        <taxon>Hexapoda</taxon>
        <taxon>Insecta</taxon>
        <taxon>Pterygota</taxon>
        <taxon>Neoptera</taxon>
        <taxon>Polyneoptera</taxon>
        <taxon>Phasmatodea</taxon>
        <taxon>Timematodea</taxon>
        <taxon>Timematoidea</taxon>
        <taxon>Timematidae</taxon>
        <taxon>Timema</taxon>
    </lineage>
</organism>
<proteinExistence type="predicted"/>
<accession>A0A7R9GYM1</accession>
<dbReference type="EMBL" id="OC318262">
    <property type="protein sequence ID" value="CAD7401219.1"/>
    <property type="molecule type" value="Genomic_DNA"/>
</dbReference>
<dbReference type="AlphaFoldDB" id="A0A7R9GYM1"/>